<proteinExistence type="predicted"/>
<sequence length="122" mass="13890">MLLREVTSILVMMLIMLILLSPLIAYLLYKVKQAQGKCCPSCGTPLIPFQHPASKTIQQWKQGGYRCRNCGCLTDLDAKEIPDGPYPKRRTLLLVLIGLNLLLMISFLSLVFFFLPFLRAFR</sequence>
<organism evidence="2 3">
    <name type="scientific">Gimesia chilikensis</name>
    <dbReference type="NCBI Taxonomy" id="2605989"/>
    <lineage>
        <taxon>Bacteria</taxon>
        <taxon>Pseudomonadati</taxon>
        <taxon>Planctomycetota</taxon>
        <taxon>Planctomycetia</taxon>
        <taxon>Planctomycetales</taxon>
        <taxon>Planctomycetaceae</taxon>
        <taxon>Gimesia</taxon>
    </lineage>
</organism>
<reference evidence="2 3" key="1">
    <citation type="submission" date="2019-02" db="EMBL/GenBank/DDBJ databases">
        <title>Deep-cultivation of Planctomycetes and their phenomic and genomic characterization uncovers novel biology.</title>
        <authorList>
            <person name="Wiegand S."/>
            <person name="Jogler M."/>
            <person name="Boedeker C."/>
            <person name="Pinto D."/>
            <person name="Vollmers J."/>
            <person name="Rivas-Marin E."/>
            <person name="Kohn T."/>
            <person name="Peeters S.H."/>
            <person name="Heuer A."/>
            <person name="Rast P."/>
            <person name="Oberbeckmann S."/>
            <person name="Bunk B."/>
            <person name="Jeske O."/>
            <person name="Meyerdierks A."/>
            <person name="Storesund J.E."/>
            <person name="Kallscheuer N."/>
            <person name="Luecker S."/>
            <person name="Lage O.M."/>
            <person name="Pohl T."/>
            <person name="Merkel B.J."/>
            <person name="Hornburger P."/>
            <person name="Mueller R.-W."/>
            <person name="Bruemmer F."/>
            <person name="Labrenz M."/>
            <person name="Spormann A.M."/>
            <person name="Op den Camp H."/>
            <person name="Overmann J."/>
            <person name="Amann R."/>
            <person name="Jetten M.S.M."/>
            <person name="Mascher T."/>
            <person name="Medema M.H."/>
            <person name="Devos D.P."/>
            <person name="Kaster A.-K."/>
            <person name="Ovreas L."/>
            <person name="Rohde M."/>
            <person name="Galperin M.Y."/>
            <person name="Jogler C."/>
        </authorList>
    </citation>
    <scope>NUCLEOTIDE SEQUENCE [LARGE SCALE GENOMIC DNA]</scope>
    <source>
        <strain evidence="2 3">HG66A1</strain>
    </source>
</reference>
<feature type="transmembrane region" description="Helical" evidence="1">
    <location>
        <begin position="6"/>
        <end position="29"/>
    </location>
</feature>
<dbReference type="Proteomes" id="UP000320421">
    <property type="component" value="Chromosome"/>
</dbReference>
<keyword evidence="1" id="KW-1133">Transmembrane helix</keyword>
<protein>
    <submittedName>
        <fullName evidence="2">Uncharacterized protein</fullName>
    </submittedName>
</protein>
<evidence type="ECO:0000256" key="1">
    <source>
        <dbReference type="SAM" id="Phobius"/>
    </source>
</evidence>
<dbReference type="EMBL" id="CP036266">
    <property type="protein sequence ID" value="QDT21609.1"/>
    <property type="molecule type" value="Genomic_DNA"/>
</dbReference>
<evidence type="ECO:0000313" key="3">
    <source>
        <dbReference type="Proteomes" id="UP000320421"/>
    </source>
</evidence>
<name>A0A517PQH8_9PLAN</name>
<evidence type="ECO:0000313" key="2">
    <source>
        <dbReference type="EMBL" id="QDT21609.1"/>
    </source>
</evidence>
<accession>A0A517PQH8</accession>
<keyword evidence="1" id="KW-0472">Membrane</keyword>
<gene>
    <name evidence="2" type="ORF">HG66A1_34120</name>
</gene>
<keyword evidence="3" id="KW-1185">Reference proteome</keyword>
<keyword evidence="1" id="KW-0812">Transmembrane</keyword>
<dbReference type="AlphaFoldDB" id="A0A517PQH8"/>
<feature type="transmembrane region" description="Helical" evidence="1">
    <location>
        <begin position="92"/>
        <end position="115"/>
    </location>
</feature>